<protein>
    <recommendedName>
        <fullName evidence="6">CCA-adding enzyme C-terminal domain-containing protein</fullName>
    </recommendedName>
</protein>
<keyword evidence="8" id="KW-1185">Reference proteome</keyword>
<evidence type="ECO:0000259" key="6">
    <source>
        <dbReference type="Pfam" id="PF13735"/>
    </source>
</evidence>
<name>A0AAW9MWS0_9FIRM</name>
<dbReference type="AlphaFoldDB" id="A0AAW9MWS0"/>
<evidence type="ECO:0000256" key="3">
    <source>
        <dbReference type="ARBA" id="ARBA00022723"/>
    </source>
</evidence>
<evidence type="ECO:0000256" key="1">
    <source>
        <dbReference type="ARBA" id="ARBA00022694"/>
    </source>
</evidence>
<keyword evidence="2" id="KW-0548">Nucleotidyltransferase</keyword>
<keyword evidence="1" id="KW-0819">tRNA processing</keyword>
<dbReference type="Proteomes" id="UP001357733">
    <property type="component" value="Unassembled WGS sequence"/>
</dbReference>
<organism evidence="7 8">
    <name type="scientific">Citroniella saccharovorans</name>
    <dbReference type="NCBI Taxonomy" id="2053367"/>
    <lineage>
        <taxon>Bacteria</taxon>
        <taxon>Bacillati</taxon>
        <taxon>Bacillota</taxon>
        <taxon>Tissierellia</taxon>
        <taxon>Tissierellales</taxon>
        <taxon>Peptoniphilaceae</taxon>
        <taxon>Citroniella</taxon>
    </lineage>
</organism>
<accession>A0AAW9MWS0</accession>
<dbReference type="RefSeq" id="WP_324620205.1">
    <property type="nucleotide sequence ID" value="NZ_JAYKOT010000003.1"/>
</dbReference>
<dbReference type="GO" id="GO:0016779">
    <property type="term" value="F:nucleotidyltransferase activity"/>
    <property type="evidence" value="ECO:0007669"/>
    <property type="project" value="UniProtKB-KW"/>
</dbReference>
<dbReference type="Gene3D" id="1.10.246.80">
    <property type="match status" value="1"/>
</dbReference>
<gene>
    <name evidence="7" type="ORF">VLK81_08595</name>
</gene>
<keyword evidence="5" id="KW-0694">RNA-binding</keyword>
<evidence type="ECO:0000313" key="8">
    <source>
        <dbReference type="Proteomes" id="UP001357733"/>
    </source>
</evidence>
<dbReference type="GO" id="GO:0046872">
    <property type="term" value="F:metal ion binding"/>
    <property type="evidence" value="ECO:0007669"/>
    <property type="project" value="UniProtKB-KW"/>
</dbReference>
<evidence type="ECO:0000256" key="2">
    <source>
        <dbReference type="ARBA" id="ARBA00022695"/>
    </source>
</evidence>
<dbReference type="GO" id="GO:0003723">
    <property type="term" value="F:RNA binding"/>
    <property type="evidence" value="ECO:0007669"/>
    <property type="project" value="UniProtKB-KW"/>
</dbReference>
<evidence type="ECO:0000256" key="4">
    <source>
        <dbReference type="ARBA" id="ARBA00022842"/>
    </source>
</evidence>
<proteinExistence type="predicted"/>
<sequence length="66" mass="7718">MKKKEPLSLKDLKINGNDLKKLGYKEGREIGLTLEKLFNLIIEDKTKNDYNFLMNVAKTMKKSEEE</sequence>
<reference evidence="7 8" key="1">
    <citation type="submission" date="2024-01" db="EMBL/GenBank/DDBJ databases">
        <title>Complete genome sequence of Citroniella saccharovorans strain M6.X9, isolated from human fecal sample.</title>
        <authorList>
            <person name="Cheng G."/>
            <person name="Westerholm M."/>
            <person name="Schnurer A."/>
        </authorList>
    </citation>
    <scope>NUCLEOTIDE SEQUENCE [LARGE SCALE GENOMIC DNA]</scope>
    <source>
        <strain evidence="7 8">DSM 29873</strain>
    </source>
</reference>
<keyword evidence="3" id="KW-0479">Metal-binding</keyword>
<feature type="domain" description="CCA-adding enzyme C-terminal" evidence="6">
    <location>
        <begin position="8"/>
        <end position="56"/>
    </location>
</feature>
<dbReference type="InterPro" id="IPR032810">
    <property type="entry name" value="CCA-adding_enz_C"/>
</dbReference>
<keyword evidence="4" id="KW-0460">Magnesium</keyword>
<dbReference type="SUPFAM" id="SSF81891">
    <property type="entry name" value="Poly A polymerase C-terminal region-like"/>
    <property type="match status" value="1"/>
</dbReference>
<dbReference type="GO" id="GO:0008033">
    <property type="term" value="P:tRNA processing"/>
    <property type="evidence" value="ECO:0007669"/>
    <property type="project" value="UniProtKB-KW"/>
</dbReference>
<keyword evidence="2" id="KW-0808">Transferase</keyword>
<evidence type="ECO:0000313" key="7">
    <source>
        <dbReference type="EMBL" id="MEB3430044.1"/>
    </source>
</evidence>
<comment type="caution">
    <text evidence="7">The sequence shown here is derived from an EMBL/GenBank/DDBJ whole genome shotgun (WGS) entry which is preliminary data.</text>
</comment>
<dbReference type="EMBL" id="JAYKOT010000003">
    <property type="protein sequence ID" value="MEB3430044.1"/>
    <property type="molecule type" value="Genomic_DNA"/>
</dbReference>
<dbReference type="Pfam" id="PF13735">
    <property type="entry name" value="tRNA_NucTran2_2"/>
    <property type="match status" value="1"/>
</dbReference>
<evidence type="ECO:0000256" key="5">
    <source>
        <dbReference type="ARBA" id="ARBA00022884"/>
    </source>
</evidence>